<dbReference type="InterPro" id="IPR013320">
    <property type="entry name" value="ConA-like_dom_sf"/>
</dbReference>
<evidence type="ECO:0000313" key="3">
    <source>
        <dbReference type="EMBL" id="MBB5350541.1"/>
    </source>
</evidence>
<comment type="caution">
    <text evidence="3">The sequence shown here is derived from an EMBL/GenBank/DDBJ whole genome shotgun (WGS) entry which is preliminary data.</text>
</comment>
<sequence length="617" mass="64270">MKSVLKIAAMLAAFAASSQAQEALTYGPIHRYRFDNASGSLSDGSQLADSIGTAHASIRGSGASATGSGVRLMGGSSASAPYIDLPNGSVSGSGEIFPGLSEASYEVWLTVHSEQSMSRILDFGNNSVGEVTTTGSSFYGSDYLEITATVGTSNDMRFERGGLGLTGGGGLDITGATDIGSQMHVVVTFDNAASTWYLYKNGVQIGSVPSLLGPSTLDDVNVWLGRSNWSSDSNSDATFEEFRIYDYALSSQQVLGNYQAGPETVTSDPSPLAGPSAPSAPLNFSAMAGDTQTTLIWDAASDATSYRVYRSGNSGGPYTAVATQVTGLQYLDTGLSNGVTYYYVATASNEYGESGFSAEASATPQTSSSNHAPSFASSLLIKVNATQGTNYEGSISADASDPDAGDTLYFAVVGGPAWLSVSTDGTLSGIPSSEDVGTNQWTIQVTDGGGLSDSATLQMTVDPQPSASTYRANGETVVAGTMVSGSYSSTLSSDNSYEELREIESGGRQNRRYSYLEHVWTFDLGSGGSQVELSVEAYHSVNLEGDDFVFAYSTDGVSFTDVLTITKVADDNVAQIAQLPAGLSGSVQIRVKDTNRSQGNRTLDSLYIDALGIEVTP</sequence>
<dbReference type="Gene3D" id="2.60.40.10">
    <property type="entry name" value="Immunoglobulins"/>
    <property type="match status" value="2"/>
</dbReference>
<dbReference type="SMART" id="SM00736">
    <property type="entry name" value="CADG"/>
    <property type="match status" value="1"/>
</dbReference>
<reference evidence="3 4" key="1">
    <citation type="submission" date="2020-08" db="EMBL/GenBank/DDBJ databases">
        <title>Genomic Encyclopedia of Type Strains, Phase IV (KMG-IV): sequencing the most valuable type-strain genomes for metagenomic binning, comparative biology and taxonomic classification.</title>
        <authorList>
            <person name="Goeker M."/>
        </authorList>
    </citation>
    <scope>NUCLEOTIDE SEQUENCE [LARGE SCALE GENOMIC DNA]</scope>
    <source>
        <strain evidence="3 4">YC6886</strain>
    </source>
</reference>
<evidence type="ECO:0000256" key="1">
    <source>
        <dbReference type="SAM" id="SignalP"/>
    </source>
</evidence>
<dbReference type="RefSeq" id="WP_184015921.1">
    <property type="nucleotide sequence ID" value="NZ_JACHFD010000003.1"/>
</dbReference>
<proteinExistence type="predicted"/>
<dbReference type="InterPro" id="IPR036116">
    <property type="entry name" value="FN3_sf"/>
</dbReference>
<dbReference type="GO" id="GO:0005509">
    <property type="term" value="F:calcium ion binding"/>
    <property type="evidence" value="ECO:0007669"/>
    <property type="project" value="InterPro"/>
</dbReference>
<evidence type="ECO:0000259" key="2">
    <source>
        <dbReference type="PROSITE" id="PS50853"/>
    </source>
</evidence>
<dbReference type="EMBL" id="JACHFD010000003">
    <property type="protein sequence ID" value="MBB5350541.1"/>
    <property type="molecule type" value="Genomic_DNA"/>
</dbReference>
<dbReference type="Pfam" id="PF13385">
    <property type="entry name" value="Laminin_G_3"/>
    <property type="match status" value="1"/>
</dbReference>
<dbReference type="InterPro" id="IPR013783">
    <property type="entry name" value="Ig-like_fold"/>
</dbReference>
<accession>A0A840VCG1</accession>
<dbReference type="PROSITE" id="PS50853">
    <property type="entry name" value="FN3"/>
    <property type="match status" value="1"/>
</dbReference>
<keyword evidence="1" id="KW-0732">Signal</keyword>
<dbReference type="Gene3D" id="2.60.120.200">
    <property type="match status" value="1"/>
</dbReference>
<feature type="signal peptide" evidence="1">
    <location>
        <begin position="1"/>
        <end position="20"/>
    </location>
</feature>
<dbReference type="AlphaFoldDB" id="A0A840VCG1"/>
<protein>
    <recommendedName>
        <fullName evidence="2">Fibronectin type-III domain-containing protein</fullName>
    </recommendedName>
</protein>
<dbReference type="GO" id="GO:0016020">
    <property type="term" value="C:membrane"/>
    <property type="evidence" value="ECO:0007669"/>
    <property type="project" value="InterPro"/>
</dbReference>
<name>A0A840VCG1_9BACT</name>
<dbReference type="InterPro" id="IPR015919">
    <property type="entry name" value="Cadherin-like_sf"/>
</dbReference>
<organism evidence="3 4">
    <name type="scientific">Haloferula luteola</name>
    <dbReference type="NCBI Taxonomy" id="595692"/>
    <lineage>
        <taxon>Bacteria</taxon>
        <taxon>Pseudomonadati</taxon>
        <taxon>Verrucomicrobiota</taxon>
        <taxon>Verrucomicrobiia</taxon>
        <taxon>Verrucomicrobiales</taxon>
        <taxon>Verrucomicrobiaceae</taxon>
        <taxon>Haloferula</taxon>
    </lineage>
</organism>
<dbReference type="SUPFAM" id="SSF49265">
    <property type="entry name" value="Fibronectin type III"/>
    <property type="match status" value="1"/>
</dbReference>
<dbReference type="InterPro" id="IPR006644">
    <property type="entry name" value="Cadg"/>
</dbReference>
<dbReference type="SUPFAM" id="SSF49313">
    <property type="entry name" value="Cadherin-like"/>
    <property type="match status" value="1"/>
</dbReference>
<evidence type="ECO:0000313" key="4">
    <source>
        <dbReference type="Proteomes" id="UP000557717"/>
    </source>
</evidence>
<gene>
    <name evidence="3" type="ORF">HNR46_000769</name>
</gene>
<keyword evidence="4" id="KW-1185">Reference proteome</keyword>
<dbReference type="Proteomes" id="UP000557717">
    <property type="component" value="Unassembled WGS sequence"/>
</dbReference>
<feature type="domain" description="Fibronectin type-III" evidence="2">
    <location>
        <begin position="277"/>
        <end position="369"/>
    </location>
</feature>
<dbReference type="CDD" id="cd00063">
    <property type="entry name" value="FN3"/>
    <property type="match status" value="1"/>
</dbReference>
<dbReference type="Pfam" id="PF05345">
    <property type="entry name" value="He_PIG"/>
    <property type="match status" value="1"/>
</dbReference>
<dbReference type="SUPFAM" id="SSF49899">
    <property type="entry name" value="Concanavalin A-like lectins/glucanases"/>
    <property type="match status" value="1"/>
</dbReference>
<dbReference type="SMART" id="SM00060">
    <property type="entry name" value="FN3"/>
    <property type="match status" value="1"/>
</dbReference>
<feature type="chain" id="PRO_5032674039" description="Fibronectin type-III domain-containing protein" evidence="1">
    <location>
        <begin position="21"/>
        <end position="617"/>
    </location>
</feature>
<dbReference type="InterPro" id="IPR003961">
    <property type="entry name" value="FN3_dom"/>
</dbReference>